<keyword evidence="3" id="KW-1003">Cell membrane</keyword>
<evidence type="ECO:0000256" key="5">
    <source>
        <dbReference type="ARBA" id="ARBA00022741"/>
    </source>
</evidence>
<dbReference type="InterPro" id="IPR025966">
    <property type="entry name" value="OppC_N"/>
</dbReference>
<dbReference type="PROSITE" id="PS50928">
    <property type="entry name" value="ABC_TM1"/>
    <property type="match status" value="2"/>
</dbReference>
<evidence type="ECO:0000256" key="9">
    <source>
        <dbReference type="SAM" id="Phobius"/>
    </source>
</evidence>
<evidence type="ECO:0000256" key="3">
    <source>
        <dbReference type="ARBA" id="ARBA00022475"/>
    </source>
</evidence>
<dbReference type="Pfam" id="PF00528">
    <property type="entry name" value="BPD_transp_1"/>
    <property type="match status" value="2"/>
</dbReference>
<feature type="transmembrane region" description="Helical" evidence="9">
    <location>
        <begin position="548"/>
        <end position="567"/>
    </location>
</feature>
<feature type="transmembrane region" description="Helical" evidence="9">
    <location>
        <begin position="381"/>
        <end position="407"/>
    </location>
</feature>
<feature type="transmembrane region" description="Helical" evidence="9">
    <location>
        <begin position="103"/>
        <end position="122"/>
    </location>
</feature>
<evidence type="ECO:0000256" key="1">
    <source>
        <dbReference type="ARBA" id="ARBA00004651"/>
    </source>
</evidence>
<dbReference type="GO" id="GO:0055085">
    <property type="term" value="P:transmembrane transport"/>
    <property type="evidence" value="ECO:0007669"/>
    <property type="project" value="InterPro"/>
</dbReference>
<dbReference type="Pfam" id="PF00005">
    <property type="entry name" value="ABC_tran"/>
    <property type="match status" value="1"/>
</dbReference>
<feature type="transmembrane region" description="Helical" evidence="9">
    <location>
        <begin position="177"/>
        <end position="195"/>
    </location>
</feature>
<comment type="caution">
    <text evidence="11">The sequence shown here is derived from an EMBL/GenBank/DDBJ whole genome shotgun (WGS) entry which is preliminary data.</text>
</comment>
<dbReference type="OrthoDB" id="447706at2759"/>
<name>A0A812XS88_9DINO</name>
<dbReference type="Pfam" id="PF19300">
    <property type="entry name" value="BPD_transp_1_N"/>
    <property type="match status" value="1"/>
</dbReference>
<dbReference type="InterPro" id="IPR000515">
    <property type="entry name" value="MetI-like"/>
</dbReference>
<dbReference type="Pfam" id="PF12911">
    <property type="entry name" value="OppC_N"/>
    <property type="match status" value="1"/>
</dbReference>
<evidence type="ECO:0000259" key="10">
    <source>
        <dbReference type="PROSITE" id="PS50928"/>
    </source>
</evidence>
<dbReference type="Proteomes" id="UP000601435">
    <property type="component" value="Unassembled WGS sequence"/>
</dbReference>
<feature type="non-terminal residue" evidence="11">
    <location>
        <position position="745"/>
    </location>
</feature>
<feature type="transmembrane region" description="Helical" evidence="9">
    <location>
        <begin position="318"/>
        <end position="340"/>
    </location>
</feature>
<reference evidence="11" key="1">
    <citation type="submission" date="2021-02" db="EMBL/GenBank/DDBJ databases">
        <authorList>
            <person name="Dougan E. K."/>
            <person name="Rhodes N."/>
            <person name="Thang M."/>
            <person name="Chan C."/>
        </authorList>
    </citation>
    <scope>NUCLEOTIDE SEQUENCE</scope>
</reference>
<proteinExistence type="predicted"/>
<sequence>MGRYVVNKLLFAIPTLFAVLTLVFVITRIIPGDPAQLILGDQASAEAIAALHERLGLDRPIYVQYFDFLGQILQGDLGQSLASGKPVAEAIGAVLPYTLELTLASLVFGSVIGIPLGVWAAVNRNRIPDYLTRIGSLLGLSFPAFVSAVILLLVFAIQLDLFPVIGDAKFDEPGDHLRSLVLPTVNLGILMAAYITRVTRSSMLEVLGEDFIRTARAKGVARRRIIRRHALQNAVIPVVTVVGLYLGILIGNSVLTEIVFNRPGLGKLIVGALAQRDYPMLQGLMVLYTALIVGTNILTDLAYGLIDPRVKVFSANWTSWVGLVVFALVVLLALLAPLIAPHDPLEQDILAILEGPSAAHWLGTDHFGRDILSRILYGARISLVIGLLSVALAMVLGTALGIAAGYLGRRVDQVISQATDILLAFPSLILGLMIVAMLGPTLMNLVFAIALTTVPQFIRIARAPTLALKNREYITACRALGYGGPRIMGRHILPNILPEVMVMGSLWLATAIRVEASLAFIGLGVKPPTPTWGGMIREGFENILDSPWLALFPSLAILILVFSLNMLGDGLRDARSEIGSSGPPAPHPGDAAAETVLQVRDLEVSFRIGGAWRAATRGVSFDLRRNETLALVGESGCGKSITCQSLMGLIREPVGRVSGSVRYLGRELVGLSESALEPLRGKEIAMIFQEPMTALNPVHRVGDQVAEMLLTHEDIAPEAAKERAVALFEQVHIPAARRRYRDYPH</sequence>
<evidence type="ECO:0000256" key="2">
    <source>
        <dbReference type="ARBA" id="ARBA00022448"/>
    </source>
</evidence>
<feature type="domain" description="ABC transmembrane type-1" evidence="10">
    <location>
        <begin position="379"/>
        <end position="568"/>
    </location>
</feature>
<dbReference type="PANTHER" id="PTHR43163">
    <property type="entry name" value="DIPEPTIDE TRANSPORT SYSTEM PERMEASE PROTEIN DPPB-RELATED"/>
    <property type="match status" value="1"/>
</dbReference>
<feature type="transmembrane region" description="Helical" evidence="9">
    <location>
        <begin position="134"/>
        <end position="157"/>
    </location>
</feature>
<keyword evidence="5" id="KW-0547">Nucleotide-binding</keyword>
<dbReference type="AlphaFoldDB" id="A0A812XS88"/>
<keyword evidence="12" id="KW-1185">Reference proteome</keyword>
<dbReference type="CDD" id="cd06261">
    <property type="entry name" value="TM_PBP2"/>
    <property type="match status" value="2"/>
</dbReference>
<dbReference type="Gene3D" id="1.10.3720.10">
    <property type="entry name" value="MetI-like"/>
    <property type="match status" value="2"/>
</dbReference>
<feature type="transmembrane region" description="Helical" evidence="9">
    <location>
        <begin position="234"/>
        <end position="255"/>
    </location>
</feature>
<feature type="transmembrane region" description="Helical" evidence="9">
    <location>
        <begin position="419"/>
        <end position="439"/>
    </location>
</feature>
<keyword evidence="2" id="KW-0813">Transport</keyword>
<dbReference type="InterPro" id="IPR035906">
    <property type="entry name" value="MetI-like_sf"/>
</dbReference>
<comment type="subcellular location">
    <subcellularLocation>
        <location evidence="1">Cell membrane</location>
        <topology evidence="1">Multi-pass membrane protein</topology>
    </subcellularLocation>
</comment>
<keyword evidence="6" id="KW-0067">ATP-binding</keyword>
<dbReference type="SUPFAM" id="SSF161098">
    <property type="entry name" value="MetI-like"/>
    <property type="match status" value="2"/>
</dbReference>
<dbReference type="GO" id="GO:0005524">
    <property type="term" value="F:ATP binding"/>
    <property type="evidence" value="ECO:0007669"/>
    <property type="project" value="UniProtKB-KW"/>
</dbReference>
<keyword evidence="8 9" id="KW-0472">Membrane</keyword>
<feature type="domain" description="ABC transmembrane type-1" evidence="10">
    <location>
        <begin position="95"/>
        <end position="299"/>
    </location>
</feature>
<organism evidence="11 12">
    <name type="scientific">Symbiodinium necroappetens</name>
    <dbReference type="NCBI Taxonomy" id="1628268"/>
    <lineage>
        <taxon>Eukaryota</taxon>
        <taxon>Sar</taxon>
        <taxon>Alveolata</taxon>
        <taxon>Dinophyceae</taxon>
        <taxon>Suessiales</taxon>
        <taxon>Symbiodiniaceae</taxon>
        <taxon>Symbiodinium</taxon>
    </lineage>
</organism>
<keyword evidence="4 9" id="KW-0812">Transmembrane</keyword>
<gene>
    <name evidence="11" type="primary">gsiC</name>
    <name evidence="11" type="ORF">SNEC2469_LOCUS21517</name>
</gene>
<dbReference type="InterPro" id="IPR003593">
    <property type="entry name" value="AAA+_ATPase"/>
</dbReference>
<evidence type="ECO:0000313" key="11">
    <source>
        <dbReference type="EMBL" id="CAE7743594.1"/>
    </source>
</evidence>
<dbReference type="Gene3D" id="3.40.50.300">
    <property type="entry name" value="P-loop containing nucleotide triphosphate hydrolases"/>
    <property type="match status" value="1"/>
</dbReference>
<dbReference type="EMBL" id="CAJNJA010038119">
    <property type="protein sequence ID" value="CAE7743594.1"/>
    <property type="molecule type" value="Genomic_DNA"/>
</dbReference>
<feature type="transmembrane region" description="Helical" evidence="9">
    <location>
        <begin position="9"/>
        <end position="30"/>
    </location>
</feature>
<dbReference type="InterPro" id="IPR045621">
    <property type="entry name" value="BPD_transp_1_N"/>
</dbReference>
<feature type="transmembrane region" description="Helical" evidence="9">
    <location>
        <begin position="285"/>
        <end position="306"/>
    </location>
</feature>
<accession>A0A812XS88</accession>
<dbReference type="SMART" id="SM00382">
    <property type="entry name" value="AAA"/>
    <property type="match status" value="1"/>
</dbReference>
<evidence type="ECO:0000313" key="12">
    <source>
        <dbReference type="Proteomes" id="UP000601435"/>
    </source>
</evidence>
<evidence type="ECO:0000256" key="7">
    <source>
        <dbReference type="ARBA" id="ARBA00022989"/>
    </source>
</evidence>
<dbReference type="SUPFAM" id="SSF52540">
    <property type="entry name" value="P-loop containing nucleoside triphosphate hydrolases"/>
    <property type="match status" value="1"/>
</dbReference>
<keyword evidence="7 9" id="KW-1133">Transmembrane helix</keyword>
<evidence type="ECO:0000256" key="8">
    <source>
        <dbReference type="ARBA" id="ARBA00023136"/>
    </source>
</evidence>
<dbReference type="InterPro" id="IPR027417">
    <property type="entry name" value="P-loop_NTPase"/>
</dbReference>
<protein>
    <submittedName>
        <fullName evidence="11">GsiC protein</fullName>
    </submittedName>
</protein>
<evidence type="ECO:0000256" key="6">
    <source>
        <dbReference type="ARBA" id="ARBA00022840"/>
    </source>
</evidence>
<evidence type="ECO:0000256" key="4">
    <source>
        <dbReference type="ARBA" id="ARBA00022692"/>
    </source>
</evidence>
<dbReference type="InterPro" id="IPR003439">
    <property type="entry name" value="ABC_transporter-like_ATP-bd"/>
</dbReference>
<dbReference type="PANTHER" id="PTHR43163:SF6">
    <property type="entry name" value="DIPEPTIDE TRANSPORT SYSTEM PERMEASE PROTEIN DPPB-RELATED"/>
    <property type="match status" value="1"/>
</dbReference>
<dbReference type="GO" id="GO:0005886">
    <property type="term" value="C:plasma membrane"/>
    <property type="evidence" value="ECO:0007669"/>
    <property type="project" value="UniProtKB-SubCell"/>
</dbReference>
<dbReference type="GO" id="GO:0016887">
    <property type="term" value="F:ATP hydrolysis activity"/>
    <property type="evidence" value="ECO:0007669"/>
    <property type="project" value="InterPro"/>
</dbReference>